<dbReference type="HOGENOM" id="CLU_3014951_0_0_1"/>
<organism evidence="2 3">
    <name type="scientific">Phaeosphaeria nodorum (strain SN15 / ATCC MYA-4574 / FGSC 10173)</name>
    <name type="common">Glume blotch fungus</name>
    <name type="synonym">Parastagonospora nodorum</name>
    <dbReference type="NCBI Taxonomy" id="321614"/>
    <lineage>
        <taxon>Eukaryota</taxon>
        <taxon>Fungi</taxon>
        <taxon>Dikarya</taxon>
        <taxon>Ascomycota</taxon>
        <taxon>Pezizomycotina</taxon>
        <taxon>Dothideomycetes</taxon>
        <taxon>Pleosporomycetidae</taxon>
        <taxon>Pleosporales</taxon>
        <taxon>Pleosporineae</taxon>
        <taxon>Phaeosphaeriaceae</taxon>
        <taxon>Parastagonospora</taxon>
    </lineage>
</organism>
<evidence type="ECO:0000313" key="2">
    <source>
        <dbReference type="EMBL" id="EAT89598.1"/>
    </source>
</evidence>
<dbReference type="KEGG" id="pno:SNOG_02867"/>
<reference evidence="3" key="1">
    <citation type="journal article" date="2007" name="Plant Cell">
        <title>Dothideomycete-plant interactions illuminated by genome sequencing and EST analysis of the wheat pathogen Stagonospora nodorum.</title>
        <authorList>
            <person name="Hane J.K."/>
            <person name="Lowe R.G."/>
            <person name="Solomon P.S."/>
            <person name="Tan K.C."/>
            <person name="Schoch C.L."/>
            <person name="Spatafora J.W."/>
            <person name="Crous P.W."/>
            <person name="Kodira C."/>
            <person name="Birren B.W."/>
            <person name="Galagan J.E."/>
            <person name="Torriani S.F."/>
            <person name="McDonald B.A."/>
            <person name="Oliver R.P."/>
        </authorList>
    </citation>
    <scope>NUCLEOTIDE SEQUENCE [LARGE SCALE GENOMIC DNA]</scope>
    <source>
        <strain evidence="3">SN15 / ATCC MYA-4574 / FGSC 10173</strain>
    </source>
</reference>
<proteinExistence type="predicted"/>
<dbReference type="GeneID" id="5970317"/>
<dbReference type="InParanoid" id="Q0UZE7"/>
<name>Q0UZE7_PHANO</name>
<gene>
    <name evidence="2" type="ORF">SNOG_02867</name>
</gene>
<dbReference type="AlphaFoldDB" id="Q0UZE7"/>
<evidence type="ECO:0000256" key="1">
    <source>
        <dbReference type="SAM" id="MobiDB-lite"/>
    </source>
</evidence>
<evidence type="ECO:0000313" key="3">
    <source>
        <dbReference type="Proteomes" id="UP000001055"/>
    </source>
</evidence>
<dbReference type="RefSeq" id="XP_001793460.1">
    <property type="nucleotide sequence ID" value="XM_001793408.1"/>
</dbReference>
<accession>Q0UZE7</accession>
<feature type="region of interest" description="Disordered" evidence="1">
    <location>
        <begin position="1"/>
        <end position="21"/>
    </location>
</feature>
<dbReference type="EMBL" id="CH445328">
    <property type="protein sequence ID" value="EAT89598.1"/>
    <property type="molecule type" value="Genomic_DNA"/>
</dbReference>
<sequence length="56" mass="6461">MLENYQPETRTPENQNLRRGIDEGRREIQEAIGLNMSAPITKFKTVSIFTQNYSCA</sequence>
<protein>
    <submittedName>
        <fullName evidence="2">Uncharacterized protein</fullName>
    </submittedName>
</protein>
<feature type="compositionally biased region" description="Polar residues" evidence="1">
    <location>
        <begin position="1"/>
        <end position="17"/>
    </location>
</feature>
<dbReference type="Proteomes" id="UP000001055">
    <property type="component" value="Unassembled WGS sequence"/>
</dbReference>